<dbReference type="InterPro" id="IPR023512">
    <property type="entry name" value="Deaminase_MtaD/DadD"/>
</dbReference>
<evidence type="ECO:0000256" key="3">
    <source>
        <dbReference type="ARBA" id="ARBA00022833"/>
    </source>
</evidence>
<feature type="domain" description="Amidohydrolase-related" evidence="5">
    <location>
        <begin position="53"/>
        <end position="399"/>
    </location>
</feature>
<dbReference type="InterPro" id="IPR006680">
    <property type="entry name" value="Amidohydro-rel"/>
</dbReference>
<evidence type="ECO:0000259" key="5">
    <source>
        <dbReference type="Pfam" id="PF01979"/>
    </source>
</evidence>
<dbReference type="STRING" id="187101.VC03_05200"/>
<feature type="binding site" evidence="4">
    <location>
        <position position="90"/>
    </location>
    <ligand>
        <name>substrate</name>
    </ligand>
</feature>
<organism evidence="6 7">
    <name type="scientific">Sneathia vaginalis</name>
    <dbReference type="NCBI Taxonomy" id="187101"/>
    <lineage>
        <taxon>Bacteria</taxon>
        <taxon>Fusobacteriati</taxon>
        <taxon>Fusobacteriota</taxon>
        <taxon>Fusobacteriia</taxon>
        <taxon>Fusobacteriales</taxon>
        <taxon>Leptotrichiaceae</taxon>
        <taxon>Sneathia</taxon>
    </lineage>
</organism>
<dbReference type="InterPro" id="IPR011059">
    <property type="entry name" value="Metal-dep_hydrolase_composite"/>
</dbReference>
<evidence type="ECO:0000313" key="7">
    <source>
        <dbReference type="Proteomes" id="UP000033103"/>
    </source>
</evidence>
<feature type="binding site" evidence="4">
    <location>
        <position position="61"/>
    </location>
    <ligand>
        <name>Zn(2+)</name>
        <dbReference type="ChEBI" id="CHEBI:29105"/>
    </ligand>
</feature>
<proteinExistence type="inferred from homology"/>
<dbReference type="SUPFAM" id="SSF51338">
    <property type="entry name" value="Composite domain of metallo-dependent hydrolases"/>
    <property type="match status" value="1"/>
</dbReference>
<dbReference type="Gene3D" id="2.30.40.10">
    <property type="entry name" value="Urease, subunit C, domain 1"/>
    <property type="match status" value="1"/>
</dbReference>
<comment type="cofactor">
    <cofactor evidence="4">
        <name>Zn(2+)</name>
        <dbReference type="ChEBI" id="CHEBI:29105"/>
    </cofactor>
    <text evidence="4">Binds 1 zinc ion per subunit.</text>
</comment>
<feature type="binding site" evidence="4">
    <location>
        <position position="296"/>
    </location>
    <ligand>
        <name>substrate</name>
    </ligand>
</feature>
<feature type="binding site" evidence="4">
    <location>
        <position position="142"/>
    </location>
    <ligand>
        <name>substrate</name>
    </ligand>
</feature>
<reference evidence="6 7" key="1">
    <citation type="journal article" date="2012" name="BMC Genomics">
        <title>Genomic sequence analysis and characterization of Sneathia amnii sp. nov.</title>
        <authorList>
            <consortium name="Vaginal Microbiome Consortium (additional members)"/>
            <person name="Harwich M.D.Jr."/>
            <person name="Serrano M.G."/>
            <person name="Fettweis J.M."/>
            <person name="Alves J.M."/>
            <person name="Reimers M.A."/>
            <person name="Buck G.A."/>
            <person name="Jefferson K.K."/>
        </authorList>
    </citation>
    <scope>NUCLEOTIDE SEQUENCE [LARGE SCALE GENOMIC DNA]</scope>
    <source>
        <strain evidence="6 7">SN35</strain>
    </source>
</reference>
<gene>
    <name evidence="4" type="primary">mtaD</name>
    <name evidence="6" type="ORF">VC03_05200</name>
</gene>
<evidence type="ECO:0000256" key="1">
    <source>
        <dbReference type="ARBA" id="ARBA00022723"/>
    </source>
</evidence>
<dbReference type="PANTHER" id="PTHR43794:SF11">
    <property type="entry name" value="AMIDOHYDROLASE-RELATED DOMAIN-CONTAINING PROTEIN"/>
    <property type="match status" value="1"/>
</dbReference>
<dbReference type="GO" id="GO:0046872">
    <property type="term" value="F:metal ion binding"/>
    <property type="evidence" value="ECO:0007669"/>
    <property type="project" value="UniProtKB-KW"/>
</dbReference>
<dbReference type="PATRIC" id="fig|1069640.6.peg.1029"/>
<dbReference type="CDD" id="cd01298">
    <property type="entry name" value="ATZ_TRZ_like"/>
    <property type="match status" value="1"/>
</dbReference>
<comment type="catalytic activity">
    <reaction evidence="4">
        <text>S-adenosyl-L-homocysteine + H2O + H(+) = S-inosyl-L-homocysteine + NH4(+)</text>
        <dbReference type="Rhea" id="RHEA:20716"/>
        <dbReference type="ChEBI" id="CHEBI:15377"/>
        <dbReference type="ChEBI" id="CHEBI:15378"/>
        <dbReference type="ChEBI" id="CHEBI:28938"/>
        <dbReference type="ChEBI" id="CHEBI:57856"/>
        <dbReference type="ChEBI" id="CHEBI:57985"/>
        <dbReference type="EC" id="3.5.4.28"/>
    </reaction>
</comment>
<feature type="binding site" evidence="4">
    <location>
        <position position="211"/>
    </location>
    <ligand>
        <name>substrate</name>
    </ligand>
</feature>
<dbReference type="HOGENOM" id="CLU_012358_2_1_0"/>
<dbReference type="GO" id="GO:0050270">
    <property type="term" value="F:S-adenosylhomocysteine deaminase activity"/>
    <property type="evidence" value="ECO:0007669"/>
    <property type="project" value="UniProtKB-UniRule"/>
</dbReference>
<dbReference type="Pfam" id="PF01979">
    <property type="entry name" value="Amidohydro_1"/>
    <property type="match status" value="1"/>
</dbReference>
<dbReference type="EMBL" id="CP011280">
    <property type="protein sequence ID" value="AKC95875.1"/>
    <property type="molecule type" value="Genomic_DNA"/>
</dbReference>
<dbReference type="OrthoDB" id="9807210at2"/>
<name>A0A0E3ZAF2_9FUSO</name>
<feature type="binding site" evidence="4">
    <location>
        <position position="180"/>
    </location>
    <ligand>
        <name>substrate</name>
    </ligand>
</feature>
<evidence type="ECO:0000256" key="2">
    <source>
        <dbReference type="ARBA" id="ARBA00022801"/>
    </source>
</evidence>
<dbReference type="HAMAP" id="MF_01281">
    <property type="entry name" value="MTA_SAH_deamin"/>
    <property type="match status" value="1"/>
</dbReference>
<dbReference type="FunFam" id="3.20.20.140:FF:000014">
    <property type="entry name" value="5-methylthioadenosine/S-adenosylhomocysteine deaminase"/>
    <property type="match status" value="1"/>
</dbReference>
<dbReference type="RefSeq" id="WP_046328979.1">
    <property type="nucleotide sequence ID" value="NZ_CP011280.1"/>
</dbReference>
<evidence type="ECO:0000313" key="6">
    <source>
        <dbReference type="EMBL" id="AKC95875.1"/>
    </source>
</evidence>
<feature type="binding site" evidence="4">
    <location>
        <position position="208"/>
    </location>
    <ligand>
        <name>Zn(2+)</name>
        <dbReference type="ChEBI" id="CHEBI:29105"/>
    </ligand>
</feature>
<dbReference type="EC" id="3.5.4.28" evidence="4"/>
<dbReference type="PANTHER" id="PTHR43794">
    <property type="entry name" value="AMINOHYDROLASE SSNA-RELATED"/>
    <property type="match status" value="1"/>
</dbReference>
<keyword evidence="2 4" id="KW-0378">Hydrolase</keyword>
<dbReference type="GO" id="GO:0090614">
    <property type="term" value="F:5'-methylthioadenosine deaminase activity"/>
    <property type="evidence" value="ECO:0007669"/>
    <property type="project" value="UniProtKB-UniRule"/>
</dbReference>
<keyword evidence="3 4" id="KW-0862">Zinc</keyword>
<dbReference type="InterPro" id="IPR050287">
    <property type="entry name" value="MTA/SAH_deaminase"/>
</dbReference>
<sequence length="427" mass="47832">MSILIKNISYLDIENEKIVDNIDILIEGNVFKKIGTNLNMCADKIIDGNNMLATPGFINSHTHLGMSYFRNYADDLSLMDWLQTKIWPIEDKLNDDDIYWSSVLSLIENIKSGVTTVCDMYCSMEKVADATILLGIRGVLTRGLTDFDGKGKQRLLELDELYNKYNNAGNGRIKIVPGPHAIYTCSTEYLKEISKLAKEKYDNIINIHLSETITEIEDSKKQHNLTPIEYISSIGLLENHVIAAHCVHITDEEIELIKGKDFYPVYNPSSNLKLASGFTPIDKLLKNKITVGIGTDGDSSNNNQDILEEIHIGGIVNKAIEMNEKVVPAIEMLKMATINGATSLGLKNLGVIKEGFLADLNIFNLDSNSFTPRNNLISALVYSAKSSDIQTVICNGKIVMEDQKILSVNEKDIRNIIQTRWEEIQKR</sequence>
<dbReference type="Gene3D" id="3.20.20.140">
    <property type="entry name" value="Metal-dependent hydrolases"/>
    <property type="match status" value="1"/>
</dbReference>
<dbReference type="KEGG" id="sns:VC03_05200"/>
<comment type="function">
    <text evidence="4">Catalyzes the deamination of 5-methylthioadenosine and S-adenosyl-L-homocysteine into 5-methylthioinosine and S-inosyl-L-homocysteine, respectively. Is also able to deaminate adenosine.</text>
</comment>
<comment type="catalytic activity">
    <reaction evidence="4">
        <text>S-methyl-5'-thioadenosine + H2O + H(+) = S-methyl-5'-thioinosine + NH4(+)</text>
        <dbReference type="Rhea" id="RHEA:25025"/>
        <dbReference type="ChEBI" id="CHEBI:15377"/>
        <dbReference type="ChEBI" id="CHEBI:15378"/>
        <dbReference type="ChEBI" id="CHEBI:17509"/>
        <dbReference type="ChEBI" id="CHEBI:28938"/>
        <dbReference type="ChEBI" id="CHEBI:48595"/>
        <dbReference type="EC" id="3.5.4.31"/>
    </reaction>
</comment>
<feature type="binding site" evidence="4">
    <location>
        <position position="296"/>
    </location>
    <ligand>
        <name>Zn(2+)</name>
        <dbReference type="ChEBI" id="CHEBI:29105"/>
    </ligand>
</feature>
<dbReference type="Proteomes" id="UP000033103">
    <property type="component" value="Chromosome"/>
</dbReference>
<dbReference type="SUPFAM" id="SSF51556">
    <property type="entry name" value="Metallo-dependent hydrolases"/>
    <property type="match status" value="1"/>
</dbReference>
<protein>
    <recommendedName>
        <fullName evidence="4">5-methylthioadenosine/S-adenosylhomocysteine deaminase</fullName>
        <shortName evidence="4">MTA/SAH deaminase</shortName>
        <ecNumber evidence="4">3.5.4.28</ecNumber>
        <ecNumber evidence="4">3.5.4.31</ecNumber>
    </recommendedName>
</protein>
<accession>A0A0E3ZAF2</accession>
<feature type="binding site" evidence="4">
    <location>
        <position position="63"/>
    </location>
    <ligand>
        <name>Zn(2+)</name>
        <dbReference type="ChEBI" id="CHEBI:29105"/>
    </ligand>
</feature>
<keyword evidence="7" id="KW-1185">Reference proteome</keyword>
<keyword evidence="1 4" id="KW-0479">Metal-binding</keyword>
<evidence type="ECO:0000256" key="4">
    <source>
        <dbReference type="HAMAP-Rule" id="MF_01281"/>
    </source>
</evidence>
<comment type="caution">
    <text evidence="4">Lacks conserved residue(s) required for the propagation of feature annotation.</text>
</comment>
<dbReference type="InterPro" id="IPR032466">
    <property type="entry name" value="Metal_Hydrolase"/>
</dbReference>
<comment type="similarity">
    <text evidence="4">Belongs to the metallo-dependent hydrolases superfamily. MTA/SAH deaminase family.</text>
</comment>
<dbReference type="EC" id="3.5.4.31" evidence="4"/>
<dbReference type="AlphaFoldDB" id="A0A0E3ZAF2"/>